<proteinExistence type="predicted"/>
<organism evidence="3">
    <name type="scientific">Solanum lycopersicum</name>
    <name type="common">Tomato</name>
    <name type="synonym">Lycopersicon esculentum</name>
    <dbReference type="NCBI Taxonomy" id="4081"/>
    <lineage>
        <taxon>Eukaryota</taxon>
        <taxon>Viridiplantae</taxon>
        <taxon>Streptophyta</taxon>
        <taxon>Embryophyta</taxon>
        <taxon>Tracheophyta</taxon>
        <taxon>Spermatophyta</taxon>
        <taxon>Magnoliopsida</taxon>
        <taxon>eudicotyledons</taxon>
        <taxon>Gunneridae</taxon>
        <taxon>Pentapetalae</taxon>
        <taxon>asterids</taxon>
        <taxon>lamiids</taxon>
        <taxon>Solanales</taxon>
        <taxon>Solanaceae</taxon>
        <taxon>Solanoideae</taxon>
        <taxon>Solaneae</taxon>
        <taxon>Solanum</taxon>
        <taxon>Solanum subgen. Lycopersicon</taxon>
    </lineage>
</organism>
<keyword evidence="4" id="KW-1185">Reference proteome</keyword>
<accession>A0A3Q7JCL1</accession>
<dbReference type="STRING" id="4081.A0A3Q7JCL1"/>
<dbReference type="PANTHER" id="PTHR11439">
    <property type="entry name" value="GAG-POL-RELATED RETROTRANSPOSON"/>
    <property type="match status" value="1"/>
</dbReference>
<dbReference type="PANTHER" id="PTHR11439:SF517">
    <property type="entry name" value="CYSTEINE-RICH RLK (RECEPTOR-LIKE PROTEIN KINASE) 8"/>
    <property type="match status" value="1"/>
</dbReference>
<dbReference type="CDD" id="cd09272">
    <property type="entry name" value="RNase_HI_RT_Ty1"/>
    <property type="match status" value="1"/>
</dbReference>
<feature type="domain" description="GAG-pre-integrase" evidence="1">
    <location>
        <begin position="137"/>
        <end position="196"/>
    </location>
</feature>
<reference evidence="3" key="2">
    <citation type="submission" date="2019-01" db="UniProtKB">
        <authorList>
            <consortium name="EnsemblPlants"/>
        </authorList>
    </citation>
    <scope>IDENTIFICATION</scope>
    <source>
        <strain evidence="3">cv. Heinz 1706</strain>
    </source>
</reference>
<reference evidence="3" key="1">
    <citation type="journal article" date="2012" name="Nature">
        <title>The tomato genome sequence provides insights into fleshy fruit evolution.</title>
        <authorList>
            <consortium name="Tomato Genome Consortium"/>
        </authorList>
    </citation>
    <scope>NUCLEOTIDE SEQUENCE [LARGE SCALE GENOMIC DNA]</scope>
    <source>
        <strain evidence="3">cv. Heinz 1706</strain>
    </source>
</reference>
<dbReference type="Pfam" id="PF13976">
    <property type="entry name" value="gag_pre-integrs"/>
    <property type="match status" value="1"/>
</dbReference>
<dbReference type="EnsemblPlants" id="Solyc10g054827.1.1">
    <property type="protein sequence ID" value="Solyc10g054827.1.1"/>
    <property type="gene ID" value="Solyc10g054827.1"/>
</dbReference>
<dbReference type="Gramene" id="Solyc10g054827.1.1">
    <property type="protein sequence ID" value="Solyc10g054827.1.1"/>
    <property type="gene ID" value="Solyc10g054827.1"/>
</dbReference>
<dbReference type="Pfam" id="PF22936">
    <property type="entry name" value="Pol_BBD"/>
    <property type="match status" value="1"/>
</dbReference>
<dbReference type="Proteomes" id="UP000004994">
    <property type="component" value="Chromosome 10"/>
</dbReference>
<dbReference type="AlphaFoldDB" id="A0A3Q7JCL1"/>
<feature type="domain" description="Retrovirus-related Pol polyprotein from transposon TNT 1-94-like beta-barrel" evidence="2">
    <location>
        <begin position="15"/>
        <end position="93"/>
    </location>
</feature>
<protein>
    <submittedName>
        <fullName evidence="3">Uncharacterized protein</fullName>
    </submittedName>
</protein>
<evidence type="ECO:0000259" key="2">
    <source>
        <dbReference type="Pfam" id="PF22936"/>
    </source>
</evidence>
<evidence type="ECO:0000313" key="4">
    <source>
        <dbReference type="Proteomes" id="UP000004994"/>
    </source>
</evidence>
<evidence type="ECO:0000259" key="1">
    <source>
        <dbReference type="Pfam" id="PF13976"/>
    </source>
</evidence>
<dbReference type="InterPro" id="IPR025724">
    <property type="entry name" value="GAG-pre-integrase_dom"/>
</dbReference>
<dbReference type="InterPro" id="IPR054722">
    <property type="entry name" value="PolX-like_BBD"/>
</dbReference>
<evidence type="ECO:0000313" key="3">
    <source>
        <dbReference type="EnsemblPlants" id="Solyc10g054827.1.1"/>
    </source>
</evidence>
<name>A0A3Q7JCL1_SOLLC</name>
<dbReference type="InParanoid" id="A0A3Q7JCL1"/>
<sequence length="427" mass="47516">MTYVELQGARRRDVWFVDSGCSNHMCGERGMFSSLDTSFTHNVKLGNNHKLMVGGKGVVKILLKGINYVINDVYYIPELKNNLLSVGQLQERGLDVLFKGGDQNTCNIFHPSRGKITEYVMSANRMFILLGESNDKTKEEKCLQVDISDEAELWHHRYGHLSYKGLHTLCSKEMVVGLPEIGDVKTTCEACVKGKHHPEETEEYIDDVTSPNNPSTGETITITSRVRKPPIGSVDYTTGEGLSDIEEEVNMARVETETLAFMIISDPTILGQKVGRDEAGVKVDSTLYKQMVGNLMYLTATGPDLMFVVSLISRFMANPTELHFGTAKRIMRYVKGTLEFGIWYQREGKSELLGYTDSDYAGDVDDSRSTSGYVFLMSGGAVAWSSRKQPIITLSTTEADLLQQRPILQGWNKSISISYFSVSSGVS</sequence>